<dbReference type="AlphaFoldDB" id="A0AA36DZB9"/>
<dbReference type="EMBL" id="OX465079">
    <property type="protein sequence ID" value="CAI9276625.1"/>
    <property type="molecule type" value="Genomic_DNA"/>
</dbReference>
<name>A0AA36DZB9_LACSI</name>
<proteinExistence type="predicted"/>
<sequence length="170" mass="19349">MKKIKFAIRSLLFATKERLQTLRLVNPFSPSISHILTDDPDMIFVDDDDNDDLGGFTYSPFKIRTESEDEVVITKGQLQPLHEKIEQLLFSSKASYFEAYSKATVESLFERITKEHADDVAKMNKVVTDYAEVCKTTTKKFDKLISDTTSFMEAYQSINNTNVVSTNVAL</sequence>
<evidence type="ECO:0000313" key="2">
    <source>
        <dbReference type="Proteomes" id="UP001177003"/>
    </source>
</evidence>
<protein>
    <submittedName>
        <fullName evidence="1">Uncharacterized protein</fullName>
    </submittedName>
</protein>
<evidence type="ECO:0000313" key="1">
    <source>
        <dbReference type="EMBL" id="CAI9276625.1"/>
    </source>
</evidence>
<accession>A0AA36DZB9</accession>
<organism evidence="1 2">
    <name type="scientific">Lactuca saligna</name>
    <name type="common">Willowleaf lettuce</name>
    <dbReference type="NCBI Taxonomy" id="75948"/>
    <lineage>
        <taxon>Eukaryota</taxon>
        <taxon>Viridiplantae</taxon>
        <taxon>Streptophyta</taxon>
        <taxon>Embryophyta</taxon>
        <taxon>Tracheophyta</taxon>
        <taxon>Spermatophyta</taxon>
        <taxon>Magnoliopsida</taxon>
        <taxon>eudicotyledons</taxon>
        <taxon>Gunneridae</taxon>
        <taxon>Pentapetalae</taxon>
        <taxon>asterids</taxon>
        <taxon>campanulids</taxon>
        <taxon>Asterales</taxon>
        <taxon>Asteraceae</taxon>
        <taxon>Cichorioideae</taxon>
        <taxon>Cichorieae</taxon>
        <taxon>Lactucinae</taxon>
        <taxon>Lactuca</taxon>
    </lineage>
</organism>
<reference evidence="1" key="1">
    <citation type="submission" date="2023-04" db="EMBL/GenBank/DDBJ databases">
        <authorList>
            <person name="Vijverberg K."/>
            <person name="Xiong W."/>
            <person name="Schranz E."/>
        </authorList>
    </citation>
    <scope>NUCLEOTIDE SEQUENCE</scope>
</reference>
<keyword evidence="2" id="KW-1185">Reference proteome</keyword>
<gene>
    <name evidence="1" type="ORF">LSALG_LOCUS16595</name>
</gene>
<dbReference type="Proteomes" id="UP001177003">
    <property type="component" value="Chromosome 3"/>
</dbReference>